<evidence type="ECO:0000313" key="3">
    <source>
        <dbReference type="Proteomes" id="UP001054821"/>
    </source>
</evidence>
<dbReference type="Proteomes" id="UP001054821">
    <property type="component" value="Chromosome 8"/>
</dbReference>
<evidence type="ECO:0000313" key="2">
    <source>
        <dbReference type="EMBL" id="KAI5313836.1"/>
    </source>
</evidence>
<feature type="compositionally biased region" description="Polar residues" evidence="1">
    <location>
        <begin position="83"/>
        <end position="95"/>
    </location>
</feature>
<evidence type="ECO:0000256" key="1">
    <source>
        <dbReference type="SAM" id="MobiDB-lite"/>
    </source>
</evidence>
<name>A0AAD4YLR1_PRUDU</name>
<dbReference type="EMBL" id="JAJFAZ020000008">
    <property type="protein sequence ID" value="KAI5313836.1"/>
    <property type="molecule type" value="Genomic_DNA"/>
</dbReference>
<protein>
    <submittedName>
        <fullName evidence="2">Uncharacterized protein</fullName>
    </submittedName>
</protein>
<feature type="region of interest" description="Disordered" evidence="1">
    <location>
        <begin position="83"/>
        <end position="102"/>
    </location>
</feature>
<keyword evidence="3" id="KW-1185">Reference proteome</keyword>
<proteinExistence type="predicted"/>
<reference evidence="2 3" key="1">
    <citation type="journal article" date="2022" name="G3 (Bethesda)">
        <title>Whole-genome sequence and methylome profiling of the almond [Prunus dulcis (Mill.) D.A. Webb] cultivar 'Nonpareil'.</title>
        <authorList>
            <person name="D'Amico-Willman K.M."/>
            <person name="Ouma W.Z."/>
            <person name="Meulia T."/>
            <person name="Sideli G.M."/>
            <person name="Gradziel T.M."/>
            <person name="Fresnedo-Ramirez J."/>
        </authorList>
    </citation>
    <scope>NUCLEOTIDE SEQUENCE [LARGE SCALE GENOMIC DNA]</scope>
    <source>
        <strain evidence="2">Clone GOH B32 T37-40</strain>
    </source>
</reference>
<accession>A0AAD4YLR1</accession>
<organism evidence="2 3">
    <name type="scientific">Prunus dulcis</name>
    <name type="common">Almond</name>
    <name type="synonym">Amygdalus dulcis</name>
    <dbReference type="NCBI Taxonomy" id="3755"/>
    <lineage>
        <taxon>Eukaryota</taxon>
        <taxon>Viridiplantae</taxon>
        <taxon>Streptophyta</taxon>
        <taxon>Embryophyta</taxon>
        <taxon>Tracheophyta</taxon>
        <taxon>Spermatophyta</taxon>
        <taxon>Magnoliopsida</taxon>
        <taxon>eudicotyledons</taxon>
        <taxon>Gunneridae</taxon>
        <taxon>Pentapetalae</taxon>
        <taxon>rosids</taxon>
        <taxon>fabids</taxon>
        <taxon>Rosales</taxon>
        <taxon>Rosaceae</taxon>
        <taxon>Amygdaloideae</taxon>
        <taxon>Amygdaleae</taxon>
        <taxon>Prunus</taxon>
    </lineage>
</organism>
<sequence length="116" mass="12740">MPRYPATSSSRGSHSLYRLFHVLMQLLACQLGRLGNAPRLPLKLECSVMITLKLTSSQPRSYFLTSNLGDYCLDHNQTSIPSIKATSTEAATPSSLPKEDTLPRCQTLAEAPNCQT</sequence>
<comment type="caution">
    <text evidence="2">The sequence shown here is derived from an EMBL/GenBank/DDBJ whole genome shotgun (WGS) entry which is preliminary data.</text>
</comment>
<gene>
    <name evidence="2" type="ORF">L3X38_043012</name>
</gene>
<dbReference type="AlphaFoldDB" id="A0AAD4YLR1"/>